<feature type="domain" description="Carbamoyltransferase C-terminal" evidence="3">
    <location>
        <begin position="402"/>
        <end position="569"/>
    </location>
</feature>
<evidence type="ECO:0000259" key="2">
    <source>
        <dbReference type="Pfam" id="PF02543"/>
    </source>
</evidence>
<evidence type="ECO:0000313" key="4">
    <source>
        <dbReference type="EMBL" id="MBO2465026.1"/>
    </source>
</evidence>
<protein>
    <submittedName>
        <fullName evidence="4">Carbamoyltransferase</fullName>
    </submittedName>
</protein>
<accession>A0ABS3S7P3</accession>
<dbReference type="EMBL" id="JAGEPF010000041">
    <property type="protein sequence ID" value="MBO2465026.1"/>
    <property type="molecule type" value="Genomic_DNA"/>
</dbReference>
<organism evidence="4 5">
    <name type="scientific">Actinomadura violacea</name>
    <dbReference type="NCBI Taxonomy" id="2819934"/>
    <lineage>
        <taxon>Bacteria</taxon>
        <taxon>Bacillati</taxon>
        <taxon>Actinomycetota</taxon>
        <taxon>Actinomycetes</taxon>
        <taxon>Streptosporangiales</taxon>
        <taxon>Thermomonosporaceae</taxon>
        <taxon>Actinomadura</taxon>
    </lineage>
</organism>
<name>A0ABS3S7P3_9ACTN</name>
<comment type="caution">
    <text evidence="4">The sequence shown here is derived from an EMBL/GenBank/DDBJ whole genome shotgun (WGS) entry which is preliminary data.</text>
</comment>
<feature type="domain" description="Carbamoyltransferase" evidence="2">
    <location>
        <begin position="2"/>
        <end position="351"/>
    </location>
</feature>
<dbReference type="PANTHER" id="PTHR34847">
    <property type="entry name" value="NODULATION PROTEIN U"/>
    <property type="match status" value="1"/>
</dbReference>
<dbReference type="Gene3D" id="3.30.420.40">
    <property type="match status" value="2"/>
</dbReference>
<evidence type="ECO:0000256" key="1">
    <source>
        <dbReference type="ARBA" id="ARBA00006129"/>
    </source>
</evidence>
<dbReference type="InterPro" id="IPR038152">
    <property type="entry name" value="Carbam_trans_C_sf"/>
</dbReference>
<sequence length="583" mass="62787">MLGLCSGTHDSSAALVVDGQLVGMVEEERLNGVKHTNVYPEQSADWLLQRAGLTPDAVTHVAYNFGPRRYLAGAAQALPYLLRPSTARRALPRAYSFARVHRNGRARFRQFRERFPMSRVVDVEHHLAHAVYALAAGIDDQDENPGDTAVLVVDSLGERVTTSISRAHRSRTGVELRRVHNITDPASLGYVYGAVTEHLGWRRGDEEGTVMALAALGDPARFRPLFARAIPIDADGFGTDTRLFPLRVLSHRWPRVSDEFIAATCPPRLAGTLIEQVHKDLAAALQERVEQVMVHLARRAREMTGAKHLALGGGVAMNCVAIGRICQQAGFAQVTVPPSPGDAGTSAGAALTVAHRLTGRLPSGAGACYLGPEYSRSEMSFRPRPGLTAVQIASPAAMIALRLAEGQIIGVFQGRLEVGPRALGNRSILASPLKPTVVDRLNMTVKYREPFRPFAPVVLADHAAEYFTLGQSSPFMSIASNVTARTIRTLGSVVHANGTARVQTVTAEQNPFLAEVLAAFAAITGHPVLINTSLNIKGKPICGTPDAALDCLTESGLDALLIEDWWIVKNSVVRPTVKAEPTP</sequence>
<proteinExistence type="inferred from homology"/>
<evidence type="ECO:0000313" key="5">
    <source>
        <dbReference type="Proteomes" id="UP000680206"/>
    </source>
</evidence>
<evidence type="ECO:0000259" key="3">
    <source>
        <dbReference type="Pfam" id="PF16861"/>
    </source>
</evidence>
<dbReference type="Gene3D" id="3.90.870.20">
    <property type="entry name" value="Carbamoyltransferase, C-terminal domain"/>
    <property type="match status" value="1"/>
</dbReference>
<dbReference type="InterPro" id="IPR031730">
    <property type="entry name" value="Carbam_trans_C"/>
</dbReference>
<comment type="similarity">
    <text evidence="1">Belongs to the NodU/CmcH family.</text>
</comment>
<keyword evidence="5" id="KW-1185">Reference proteome</keyword>
<dbReference type="Pfam" id="PF16861">
    <property type="entry name" value="Carbam_trans_C"/>
    <property type="match status" value="1"/>
</dbReference>
<dbReference type="InterPro" id="IPR003696">
    <property type="entry name" value="Carbtransf_dom"/>
</dbReference>
<dbReference type="PANTHER" id="PTHR34847:SF1">
    <property type="entry name" value="NODULATION PROTEIN U"/>
    <property type="match status" value="1"/>
</dbReference>
<dbReference type="InterPro" id="IPR051338">
    <property type="entry name" value="NodU/CmcH_Carbamoyltrnsfr"/>
</dbReference>
<dbReference type="InterPro" id="IPR043129">
    <property type="entry name" value="ATPase_NBD"/>
</dbReference>
<reference evidence="4 5" key="1">
    <citation type="submission" date="2021-03" db="EMBL/GenBank/DDBJ databases">
        <title>Actinomadura violae sp. nov., isolated from lichen in Thailand.</title>
        <authorList>
            <person name="Kanchanasin P."/>
            <person name="Saeng-In P."/>
            <person name="Phongsopitanun W."/>
            <person name="Yuki M."/>
            <person name="Kudo T."/>
            <person name="Ohkuma M."/>
            <person name="Tanasupawat S."/>
        </authorList>
    </citation>
    <scope>NUCLEOTIDE SEQUENCE [LARGE SCALE GENOMIC DNA]</scope>
    <source>
        <strain evidence="4 5">LCR2-06</strain>
    </source>
</reference>
<dbReference type="CDD" id="cd24098">
    <property type="entry name" value="ASKHA_NBD_TobZ_N"/>
    <property type="match status" value="1"/>
</dbReference>
<gene>
    <name evidence="4" type="ORF">J4709_46415</name>
</gene>
<dbReference type="Proteomes" id="UP000680206">
    <property type="component" value="Unassembled WGS sequence"/>
</dbReference>
<dbReference type="Pfam" id="PF02543">
    <property type="entry name" value="Carbam_trans_N"/>
    <property type="match status" value="1"/>
</dbReference>
<dbReference type="SUPFAM" id="SSF53067">
    <property type="entry name" value="Actin-like ATPase domain"/>
    <property type="match status" value="1"/>
</dbReference>